<name>X1SPI9_9ZZZZ</name>
<organism evidence="1">
    <name type="scientific">marine sediment metagenome</name>
    <dbReference type="NCBI Taxonomy" id="412755"/>
    <lineage>
        <taxon>unclassified sequences</taxon>
        <taxon>metagenomes</taxon>
        <taxon>ecological metagenomes</taxon>
    </lineage>
</organism>
<dbReference type="AlphaFoldDB" id="X1SPI9"/>
<accession>X1SPI9</accession>
<gene>
    <name evidence="1" type="ORF">S12H4_31067</name>
</gene>
<sequence length="209" mass="24172">TKRYNADEGTGLTRASVQKAYKMGLITLSQLKDFFKSFGYTPEVIDYWVTMTEYEKDLAEVEAYKTELFLQYRLGSITLDDVRQKLNYKGLPAAFTEAVIKEEAEKPSEKIKMPSRTDLERWLLLQIIDDLIYTQSMKSLGYKQKDIENYLTEITLKVDTSIRKYLPIKTYQGWLAKDILSTDDFSRIAGEMKISEADIGRLIIEVKGE</sequence>
<feature type="non-terminal residue" evidence="1">
    <location>
        <position position="1"/>
    </location>
</feature>
<dbReference type="EMBL" id="BARW01018097">
    <property type="protein sequence ID" value="GAI94957.1"/>
    <property type="molecule type" value="Genomic_DNA"/>
</dbReference>
<proteinExistence type="predicted"/>
<protein>
    <submittedName>
        <fullName evidence="1">Uncharacterized protein</fullName>
    </submittedName>
</protein>
<comment type="caution">
    <text evidence="1">The sequence shown here is derived from an EMBL/GenBank/DDBJ whole genome shotgun (WGS) entry which is preliminary data.</text>
</comment>
<reference evidence="1" key="1">
    <citation type="journal article" date="2014" name="Front. Microbiol.">
        <title>High frequency of phylogenetically diverse reductive dehalogenase-homologous genes in deep subseafloor sedimentary metagenomes.</title>
        <authorList>
            <person name="Kawai M."/>
            <person name="Futagami T."/>
            <person name="Toyoda A."/>
            <person name="Takaki Y."/>
            <person name="Nishi S."/>
            <person name="Hori S."/>
            <person name="Arai W."/>
            <person name="Tsubouchi T."/>
            <person name="Morono Y."/>
            <person name="Uchiyama I."/>
            <person name="Ito T."/>
            <person name="Fujiyama A."/>
            <person name="Inagaki F."/>
            <person name="Takami H."/>
        </authorList>
    </citation>
    <scope>NUCLEOTIDE SEQUENCE</scope>
    <source>
        <strain evidence="1">Expedition CK06-06</strain>
    </source>
</reference>
<evidence type="ECO:0000313" key="1">
    <source>
        <dbReference type="EMBL" id="GAI94957.1"/>
    </source>
</evidence>